<dbReference type="PROSITE" id="PS00063">
    <property type="entry name" value="ALDOKETO_REDUCTASE_3"/>
    <property type="match status" value="1"/>
</dbReference>
<dbReference type="EMBL" id="BAAABY010000023">
    <property type="protein sequence ID" value="GAA0464819.1"/>
    <property type="molecule type" value="Genomic_DNA"/>
</dbReference>
<dbReference type="SUPFAM" id="SSF51430">
    <property type="entry name" value="NAD(P)-linked oxidoreductase"/>
    <property type="match status" value="1"/>
</dbReference>
<evidence type="ECO:0000313" key="6">
    <source>
        <dbReference type="Proteomes" id="UP001500909"/>
    </source>
</evidence>
<dbReference type="Gene3D" id="3.20.20.100">
    <property type="entry name" value="NADP-dependent oxidoreductase domain"/>
    <property type="match status" value="1"/>
</dbReference>
<protein>
    <submittedName>
        <fullName evidence="5">Aldo/keto reductase</fullName>
    </submittedName>
</protein>
<keyword evidence="3" id="KW-0560">Oxidoreductase</keyword>
<keyword evidence="2" id="KW-0521">NADP</keyword>
<organism evidence="5 6">
    <name type="scientific">Streptomyces olivaceiscleroticus</name>
    <dbReference type="NCBI Taxonomy" id="68245"/>
    <lineage>
        <taxon>Bacteria</taxon>
        <taxon>Bacillati</taxon>
        <taxon>Actinomycetota</taxon>
        <taxon>Actinomycetes</taxon>
        <taxon>Kitasatosporales</taxon>
        <taxon>Streptomycetaceae</taxon>
        <taxon>Streptomyces</taxon>
    </lineage>
</organism>
<gene>
    <name evidence="5" type="ORF">GCM10010361_30990</name>
</gene>
<sequence>MNPATSIPNVPLNNGVAMPQLGFGVFQVPDDETTAAVTSALEAGYRSIDTAAVYGNETGVGRALASSGIAREDLFVTTKLWNSASETWTRDNVLREFDASLDKLGLDHVDLYLIHWPRAVRDDYLAIWKAFGEINESGRAKAIGVSNFQPEHVRRAIDATGVVPAVNQIELHPNFQQAEVRAFHAEHNIVTEAWAPLGQGKGLLGNATIGKLAEKHGKTPAQVVLRWHLQLGNVVIPKSATPSRIRENFDVFGFELDADDMAAIAALDNGTRLGPDPDTFDA</sequence>
<dbReference type="InterPro" id="IPR018170">
    <property type="entry name" value="Aldo/ket_reductase_CS"/>
</dbReference>
<reference evidence="5 6" key="1">
    <citation type="journal article" date="2019" name="Int. J. Syst. Evol. Microbiol.">
        <title>The Global Catalogue of Microorganisms (GCM) 10K type strain sequencing project: providing services to taxonomists for standard genome sequencing and annotation.</title>
        <authorList>
            <consortium name="The Broad Institute Genomics Platform"/>
            <consortium name="The Broad Institute Genome Sequencing Center for Infectious Disease"/>
            <person name="Wu L."/>
            <person name="Ma J."/>
        </authorList>
    </citation>
    <scope>NUCLEOTIDE SEQUENCE [LARGE SCALE GENOMIC DNA]</scope>
    <source>
        <strain evidence="5 6">JCM 4805</strain>
    </source>
</reference>
<dbReference type="RefSeq" id="WP_346095505.1">
    <property type="nucleotide sequence ID" value="NZ_BAAABY010000023.1"/>
</dbReference>
<dbReference type="InterPro" id="IPR023210">
    <property type="entry name" value="NADP_OxRdtase_dom"/>
</dbReference>
<feature type="domain" description="NADP-dependent oxidoreductase" evidence="4">
    <location>
        <begin position="27"/>
        <end position="268"/>
    </location>
</feature>
<evidence type="ECO:0000259" key="4">
    <source>
        <dbReference type="Pfam" id="PF00248"/>
    </source>
</evidence>
<dbReference type="PIRSF" id="PIRSF000097">
    <property type="entry name" value="AKR"/>
    <property type="match status" value="1"/>
</dbReference>
<dbReference type="InterPro" id="IPR036812">
    <property type="entry name" value="NAD(P)_OxRdtase_dom_sf"/>
</dbReference>
<dbReference type="PROSITE" id="PS00798">
    <property type="entry name" value="ALDOKETO_REDUCTASE_1"/>
    <property type="match status" value="1"/>
</dbReference>
<accession>A0ABN1A0U2</accession>
<proteinExistence type="inferred from homology"/>
<dbReference type="InterPro" id="IPR020471">
    <property type="entry name" value="AKR"/>
</dbReference>
<dbReference type="Proteomes" id="UP001500909">
    <property type="component" value="Unassembled WGS sequence"/>
</dbReference>
<comment type="caution">
    <text evidence="5">The sequence shown here is derived from an EMBL/GenBank/DDBJ whole genome shotgun (WGS) entry which is preliminary data.</text>
</comment>
<dbReference type="Pfam" id="PF00248">
    <property type="entry name" value="Aldo_ket_red"/>
    <property type="match status" value="1"/>
</dbReference>
<dbReference type="PANTHER" id="PTHR43827:SF3">
    <property type="entry name" value="NADP-DEPENDENT OXIDOREDUCTASE DOMAIN-CONTAINING PROTEIN"/>
    <property type="match status" value="1"/>
</dbReference>
<dbReference type="PROSITE" id="PS00062">
    <property type="entry name" value="ALDOKETO_REDUCTASE_2"/>
    <property type="match status" value="1"/>
</dbReference>
<evidence type="ECO:0000313" key="5">
    <source>
        <dbReference type="EMBL" id="GAA0464819.1"/>
    </source>
</evidence>
<comment type="similarity">
    <text evidence="1">Belongs to the aldo/keto reductase family.</text>
</comment>
<evidence type="ECO:0000256" key="3">
    <source>
        <dbReference type="ARBA" id="ARBA00023002"/>
    </source>
</evidence>
<dbReference type="PRINTS" id="PR00069">
    <property type="entry name" value="ALDKETRDTASE"/>
</dbReference>
<keyword evidence="6" id="KW-1185">Reference proteome</keyword>
<dbReference type="PANTHER" id="PTHR43827">
    <property type="entry name" value="2,5-DIKETO-D-GLUCONIC ACID REDUCTASE"/>
    <property type="match status" value="1"/>
</dbReference>
<name>A0ABN1A0U2_9ACTN</name>
<evidence type="ECO:0000256" key="1">
    <source>
        <dbReference type="ARBA" id="ARBA00007905"/>
    </source>
</evidence>
<evidence type="ECO:0000256" key="2">
    <source>
        <dbReference type="ARBA" id="ARBA00022857"/>
    </source>
</evidence>